<dbReference type="CDD" id="cd07989">
    <property type="entry name" value="LPLAT_AGPAT-like"/>
    <property type="match status" value="1"/>
</dbReference>
<organism evidence="6 7">
    <name type="scientific">Pseudochrobactrum asaccharolyticum</name>
    <dbReference type="NCBI Taxonomy" id="354351"/>
    <lineage>
        <taxon>Bacteria</taxon>
        <taxon>Pseudomonadati</taxon>
        <taxon>Pseudomonadota</taxon>
        <taxon>Alphaproteobacteria</taxon>
        <taxon>Hyphomicrobiales</taxon>
        <taxon>Brucellaceae</taxon>
        <taxon>Pseudochrobactrum</taxon>
    </lineage>
</organism>
<keyword evidence="4" id="KW-1133">Transmembrane helix</keyword>
<feature type="transmembrane region" description="Helical" evidence="4">
    <location>
        <begin position="12"/>
        <end position="32"/>
    </location>
</feature>
<reference evidence="6 7" key="1">
    <citation type="submission" date="2018-06" db="EMBL/GenBank/DDBJ databases">
        <title>Genomic Encyclopedia of Type Strains, Phase IV (KMG-IV): sequencing the most valuable type-strain genomes for metagenomic binning, comparative biology and taxonomic classification.</title>
        <authorList>
            <person name="Goeker M."/>
        </authorList>
    </citation>
    <scope>NUCLEOTIDE SEQUENCE [LARGE SCALE GENOMIC DNA]</scope>
    <source>
        <strain evidence="6 7">DSM 25619</strain>
    </source>
</reference>
<feature type="domain" description="Phospholipid/glycerol acyltransferase" evidence="5">
    <location>
        <begin position="73"/>
        <end position="187"/>
    </location>
</feature>
<comment type="pathway">
    <text evidence="1">Lipid metabolism.</text>
</comment>
<evidence type="ECO:0000259" key="5">
    <source>
        <dbReference type="SMART" id="SM00563"/>
    </source>
</evidence>
<dbReference type="SUPFAM" id="SSF69593">
    <property type="entry name" value="Glycerol-3-phosphate (1)-acyltransferase"/>
    <property type="match status" value="1"/>
</dbReference>
<dbReference type="EMBL" id="QNRH01000002">
    <property type="protein sequence ID" value="RBO97933.1"/>
    <property type="molecule type" value="Genomic_DNA"/>
</dbReference>
<dbReference type="PANTHER" id="PTHR10434:SF40">
    <property type="entry name" value="1-ACYL-SN-GLYCEROL-3-PHOSPHATE ACYLTRANSFERASE"/>
    <property type="match status" value="1"/>
</dbReference>
<keyword evidence="4" id="KW-0812">Transmembrane</keyword>
<keyword evidence="3 6" id="KW-0012">Acyltransferase</keyword>
<gene>
    <name evidence="6" type="ORF">DFR47_102724</name>
</gene>
<dbReference type="GO" id="GO:0006654">
    <property type="term" value="P:phosphatidic acid biosynthetic process"/>
    <property type="evidence" value="ECO:0007669"/>
    <property type="project" value="TreeGrafter"/>
</dbReference>
<keyword evidence="7" id="KW-1185">Reference proteome</keyword>
<keyword evidence="2 6" id="KW-0808">Transferase</keyword>
<accession>A0A366E6D9</accession>
<dbReference type="Pfam" id="PF01553">
    <property type="entry name" value="Acyltransferase"/>
    <property type="match status" value="1"/>
</dbReference>
<keyword evidence="4" id="KW-0472">Membrane</keyword>
<dbReference type="PANTHER" id="PTHR10434">
    <property type="entry name" value="1-ACYL-SN-GLYCEROL-3-PHOSPHATE ACYLTRANSFERASE"/>
    <property type="match status" value="1"/>
</dbReference>
<evidence type="ECO:0000313" key="7">
    <source>
        <dbReference type="Proteomes" id="UP000252893"/>
    </source>
</evidence>
<evidence type="ECO:0000256" key="4">
    <source>
        <dbReference type="SAM" id="Phobius"/>
    </source>
</evidence>
<dbReference type="GO" id="GO:0003841">
    <property type="term" value="F:1-acylglycerol-3-phosphate O-acyltransferase activity"/>
    <property type="evidence" value="ECO:0007669"/>
    <property type="project" value="TreeGrafter"/>
</dbReference>
<dbReference type="Proteomes" id="UP000252893">
    <property type="component" value="Unassembled WGS sequence"/>
</dbReference>
<sequence>MIIAIRSVLFNLAFYISLIIQMILFLPLTLLLPRKKAWIVPKFWARSNLFLQKYIAGTDFVVEGAENLPEGAYICAPKHQSFWDVYAFLSYIPDPVYILKRDLMRIPLFGWYLKKMKMIPVDRGTGIKALHSISGGTQEAIADGRQIMIYPEGTRRAPGAPPAYKYGIVHLYMNLGLPVVPIAHNAGLYWPRRKFMRYPGTVRCRILPPIEPGLDKETFLQRLIEATETACDEFLVQASQDKNPPPMPATAKARLAELKAQQSNTTETVAETTPRA</sequence>
<protein>
    <submittedName>
        <fullName evidence="6">1-acyl-sn-glycerol-3-phosphate acyltransferase</fullName>
    </submittedName>
</protein>
<name>A0A366E6D9_9HYPH</name>
<dbReference type="RefSeq" id="WP_113943866.1">
    <property type="nucleotide sequence ID" value="NZ_JBHEEG010000002.1"/>
</dbReference>
<dbReference type="OrthoDB" id="5290997at2"/>
<comment type="caution">
    <text evidence="6">The sequence shown here is derived from an EMBL/GenBank/DDBJ whole genome shotgun (WGS) entry which is preliminary data.</text>
</comment>
<dbReference type="InterPro" id="IPR002123">
    <property type="entry name" value="Plipid/glycerol_acylTrfase"/>
</dbReference>
<evidence type="ECO:0000256" key="1">
    <source>
        <dbReference type="ARBA" id="ARBA00005189"/>
    </source>
</evidence>
<evidence type="ECO:0000256" key="3">
    <source>
        <dbReference type="ARBA" id="ARBA00023315"/>
    </source>
</evidence>
<dbReference type="AlphaFoldDB" id="A0A366E6D9"/>
<dbReference type="SMART" id="SM00563">
    <property type="entry name" value="PlsC"/>
    <property type="match status" value="1"/>
</dbReference>
<evidence type="ECO:0000256" key="2">
    <source>
        <dbReference type="ARBA" id="ARBA00022679"/>
    </source>
</evidence>
<evidence type="ECO:0000313" key="6">
    <source>
        <dbReference type="EMBL" id="RBO97933.1"/>
    </source>
</evidence>
<proteinExistence type="predicted"/>